<gene>
    <name evidence="1" type="ORF">IV38_GL002162</name>
</gene>
<accession>A0A0R2FI72</accession>
<evidence type="ECO:0008006" key="3">
    <source>
        <dbReference type="Google" id="ProtNLM"/>
    </source>
</evidence>
<proteinExistence type="predicted"/>
<dbReference type="PATRIC" id="fig|81857.3.peg.2222"/>
<evidence type="ECO:0000313" key="1">
    <source>
        <dbReference type="EMBL" id="KRN27339.1"/>
    </source>
</evidence>
<dbReference type="Gene3D" id="3.10.450.40">
    <property type="match status" value="1"/>
</dbReference>
<reference evidence="1 2" key="1">
    <citation type="journal article" date="2015" name="Genome Announc.">
        <title>Expanding the biotechnology potential of lactobacilli through comparative genomics of 213 strains and associated genera.</title>
        <authorList>
            <person name="Sun Z."/>
            <person name="Harris H.M."/>
            <person name="McCann A."/>
            <person name="Guo C."/>
            <person name="Argimon S."/>
            <person name="Zhang W."/>
            <person name="Yang X."/>
            <person name="Jeffery I.B."/>
            <person name="Cooney J.C."/>
            <person name="Kagawa T.F."/>
            <person name="Liu W."/>
            <person name="Song Y."/>
            <person name="Salvetti E."/>
            <person name="Wrobel A."/>
            <person name="Rasinkangas P."/>
            <person name="Parkhill J."/>
            <person name="Rea M.C."/>
            <person name="O'Sullivan O."/>
            <person name="Ritari J."/>
            <person name="Douillard F.P."/>
            <person name="Paul Ross R."/>
            <person name="Yang R."/>
            <person name="Briner A.E."/>
            <person name="Felis G.E."/>
            <person name="de Vos W.M."/>
            <person name="Barrangou R."/>
            <person name="Klaenhammer T.R."/>
            <person name="Caufield P.W."/>
            <person name="Cui Y."/>
            <person name="Zhang H."/>
            <person name="O'Toole P.W."/>
        </authorList>
    </citation>
    <scope>NUCLEOTIDE SEQUENCE [LARGE SCALE GENOMIC DNA]</scope>
    <source>
        <strain evidence="1 2">ATCC BAA-66</strain>
    </source>
</reference>
<dbReference type="EMBL" id="JQAT01000009">
    <property type="protein sequence ID" value="KRN27339.1"/>
    <property type="molecule type" value="Genomic_DNA"/>
</dbReference>
<protein>
    <recommendedName>
        <fullName evidence="3">DUF2634 domain-containing protein</fullName>
    </recommendedName>
</protein>
<dbReference type="RefSeq" id="WP_056981527.1">
    <property type="nucleotide sequence ID" value="NZ_JQAT01000009.1"/>
</dbReference>
<dbReference type="AlphaFoldDB" id="A0A0R2FI72"/>
<sequence>MSKDLSLNSDLDVIFENGDVQQLTDDDEIYQRVCTTLRTRLSEFDPDTEVGLDDENIYGKNVKKDYLETDIEDAIATQVSDIVQVNKVEIGDPDENRNIQIQLDLQTVNGTNIQPTVNVQAQGGEG</sequence>
<dbReference type="Proteomes" id="UP000051751">
    <property type="component" value="Unassembled WGS sequence"/>
</dbReference>
<organism evidence="1 2">
    <name type="scientific">Lactobacillus selangorensis</name>
    <dbReference type="NCBI Taxonomy" id="81857"/>
    <lineage>
        <taxon>Bacteria</taxon>
        <taxon>Bacillati</taxon>
        <taxon>Bacillota</taxon>
        <taxon>Bacilli</taxon>
        <taxon>Lactobacillales</taxon>
        <taxon>Lactobacillaceae</taxon>
        <taxon>Lactobacillus</taxon>
    </lineage>
</organism>
<comment type="caution">
    <text evidence="1">The sequence shown here is derived from an EMBL/GenBank/DDBJ whole genome shotgun (WGS) entry which is preliminary data.</text>
</comment>
<evidence type="ECO:0000313" key="2">
    <source>
        <dbReference type="Proteomes" id="UP000051751"/>
    </source>
</evidence>
<name>A0A0R2FI72_9LACO</name>